<keyword evidence="5" id="KW-1185">Reference proteome</keyword>
<dbReference type="AlphaFoldDB" id="A0A919XX55"/>
<comment type="caution">
    <text evidence="4">The sequence shown here is derived from an EMBL/GenBank/DDBJ whole genome shotgun (WGS) entry which is preliminary data.</text>
</comment>
<feature type="transmembrane region" description="Helical" evidence="2">
    <location>
        <begin position="52"/>
        <end position="70"/>
    </location>
</feature>
<dbReference type="PANTHER" id="PTHR30487">
    <property type="entry name" value="TYPE 4 PREPILIN-LIKE PROTEINS LEADER PEPTIDE-PROCESSING ENZYME"/>
    <property type="match status" value="1"/>
</dbReference>
<dbReference type="InterPro" id="IPR050882">
    <property type="entry name" value="Prepilin_peptidase/N-MTase"/>
</dbReference>
<organism evidence="4 5">
    <name type="scientific">Paenibacillus antibioticophila</name>
    <dbReference type="NCBI Taxonomy" id="1274374"/>
    <lineage>
        <taxon>Bacteria</taxon>
        <taxon>Bacillati</taxon>
        <taxon>Bacillota</taxon>
        <taxon>Bacilli</taxon>
        <taxon>Bacillales</taxon>
        <taxon>Paenibacillaceae</taxon>
        <taxon>Paenibacillus</taxon>
    </lineage>
</organism>
<evidence type="ECO:0000256" key="1">
    <source>
        <dbReference type="ARBA" id="ARBA00005801"/>
    </source>
</evidence>
<dbReference type="GO" id="GO:0005886">
    <property type="term" value="C:plasma membrane"/>
    <property type="evidence" value="ECO:0007669"/>
    <property type="project" value="TreeGrafter"/>
</dbReference>
<dbReference type="PANTHER" id="PTHR30487:SF0">
    <property type="entry name" value="PREPILIN LEADER PEPTIDASE_N-METHYLTRANSFERASE-RELATED"/>
    <property type="match status" value="1"/>
</dbReference>
<feature type="domain" description="Prepilin type IV endopeptidase peptidase" evidence="3">
    <location>
        <begin position="10"/>
        <end position="111"/>
    </location>
</feature>
<feature type="transmembrane region" description="Helical" evidence="2">
    <location>
        <begin position="90"/>
        <end position="111"/>
    </location>
</feature>
<dbReference type="Pfam" id="PF01478">
    <property type="entry name" value="Peptidase_A24"/>
    <property type="match status" value="1"/>
</dbReference>
<accession>A0A919XX55</accession>
<sequence length="141" mass="15920">MNNLLESIPLIILLGVATYTDLQYRIIPDWLSGIGIGYFLIFRLFHNEQPFYYLLGVLIGAGLLYVFAVLKPDSFGGGDIKLMAVVGMALGWQQAMLFLIIMLTFAWLFAIAFKWARDGRKKLPLAPFYLTAYFLFIIGGI</sequence>
<dbReference type="EMBL" id="BORR01000010">
    <property type="protein sequence ID" value="GIO38118.1"/>
    <property type="molecule type" value="Genomic_DNA"/>
</dbReference>
<feature type="transmembrane region" description="Helical" evidence="2">
    <location>
        <begin position="26"/>
        <end position="45"/>
    </location>
</feature>
<dbReference type="GO" id="GO:0004190">
    <property type="term" value="F:aspartic-type endopeptidase activity"/>
    <property type="evidence" value="ECO:0007669"/>
    <property type="project" value="InterPro"/>
</dbReference>
<proteinExistence type="inferred from homology"/>
<dbReference type="Gene3D" id="1.20.120.1220">
    <property type="match status" value="1"/>
</dbReference>
<keyword evidence="2" id="KW-0812">Transmembrane</keyword>
<evidence type="ECO:0000313" key="5">
    <source>
        <dbReference type="Proteomes" id="UP000681162"/>
    </source>
</evidence>
<gene>
    <name evidence="4" type="ORF">J41TS12_29790</name>
</gene>
<dbReference type="RefSeq" id="WP_212940293.1">
    <property type="nucleotide sequence ID" value="NZ_BORR01000010.1"/>
</dbReference>
<dbReference type="Proteomes" id="UP000681162">
    <property type="component" value="Unassembled WGS sequence"/>
</dbReference>
<keyword evidence="2" id="KW-1133">Transmembrane helix</keyword>
<keyword evidence="2" id="KW-0472">Membrane</keyword>
<dbReference type="InterPro" id="IPR000045">
    <property type="entry name" value="Prepilin_IV_endopep_pep"/>
</dbReference>
<protein>
    <recommendedName>
        <fullName evidence="3">Prepilin type IV endopeptidase peptidase domain-containing protein</fullName>
    </recommendedName>
</protein>
<name>A0A919XX55_9BACL</name>
<reference evidence="4 5" key="1">
    <citation type="submission" date="2021-03" db="EMBL/GenBank/DDBJ databases">
        <title>Antimicrobial resistance genes in bacteria isolated from Japanese honey, and their potential for conferring macrolide and lincosamide resistance in the American foulbrood pathogen Paenibacillus larvae.</title>
        <authorList>
            <person name="Okamoto M."/>
            <person name="Kumagai M."/>
            <person name="Kanamori H."/>
            <person name="Takamatsu D."/>
        </authorList>
    </citation>
    <scope>NUCLEOTIDE SEQUENCE [LARGE SCALE GENOMIC DNA]</scope>
    <source>
        <strain evidence="4 5">J41TS12</strain>
    </source>
</reference>
<evidence type="ECO:0000259" key="3">
    <source>
        <dbReference type="Pfam" id="PF01478"/>
    </source>
</evidence>
<comment type="similarity">
    <text evidence="1">Belongs to the peptidase A24 family.</text>
</comment>
<dbReference type="GO" id="GO:0006465">
    <property type="term" value="P:signal peptide processing"/>
    <property type="evidence" value="ECO:0007669"/>
    <property type="project" value="TreeGrafter"/>
</dbReference>
<evidence type="ECO:0000313" key="4">
    <source>
        <dbReference type="EMBL" id="GIO38118.1"/>
    </source>
</evidence>
<feature type="transmembrane region" description="Helical" evidence="2">
    <location>
        <begin position="123"/>
        <end position="140"/>
    </location>
</feature>
<evidence type="ECO:0000256" key="2">
    <source>
        <dbReference type="SAM" id="Phobius"/>
    </source>
</evidence>